<comment type="caution">
    <text evidence="8">The sequence shown here is derived from an EMBL/GenBank/DDBJ whole genome shotgun (WGS) entry which is preliminary data.</text>
</comment>
<keyword evidence="3 7" id="KW-0812">Transmembrane</keyword>
<reference evidence="8 9" key="1">
    <citation type="journal article" date="2015" name="Genome Biol. Evol.">
        <title>The genome of winter moth (Operophtera brumata) provides a genomic perspective on sexual dimorphism and phenology.</title>
        <authorList>
            <person name="Derks M.F."/>
            <person name="Smit S."/>
            <person name="Salis L."/>
            <person name="Schijlen E."/>
            <person name="Bossers A."/>
            <person name="Mateman C."/>
            <person name="Pijl A.S."/>
            <person name="de Ridder D."/>
            <person name="Groenen M.A."/>
            <person name="Visser M.E."/>
            <person name="Megens H.J."/>
        </authorList>
    </citation>
    <scope>NUCLEOTIDE SEQUENCE [LARGE SCALE GENOMIC DNA]</scope>
    <source>
        <strain evidence="8">WM2013NL</strain>
        <tissue evidence="8">Head and thorax</tissue>
    </source>
</reference>
<feature type="transmembrane region" description="Helical" evidence="7">
    <location>
        <begin position="221"/>
        <end position="241"/>
    </location>
</feature>
<evidence type="ECO:0000256" key="6">
    <source>
        <dbReference type="ARBA" id="ARBA00023180"/>
    </source>
</evidence>
<protein>
    <submittedName>
        <fullName evidence="8">Dual oxidase maturation factor 1</fullName>
    </submittedName>
</protein>
<gene>
    <name evidence="8" type="ORF">OBRU01_08444</name>
</gene>
<keyword evidence="6" id="KW-0325">Glycoprotein</keyword>
<evidence type="ECO:0000256" key="1">
    <source>
        <dbReference type="ARBA" id="ARBA00004141"/>
    </source>
</evidence>
<dbReference type="EMBL" id="JTDY01001597">
    <property type="protein sequence ID" value="KOB73423.1"/>
    <property type="molecule type" value="Genomic_DNA"/>
</dbReference>
<accession>A0A0L7LD36</accession>
<dbReference type="GO" id="GO:0015031">
    <property type="term" value="P:protein transport"/>
    <property type="evidence" value="ECO:0007669"/>
    <property type="project" value="InterPro"/>
</dbReference>
<dbReference type="InterPro" id="IPR018469">
    <property type="entry name" value="Dual_oxidase_maturation_fac"/>
</dbReference>
<evidence type="ECO:0000256" key="2">
    <source>
        <dbReference type="ARBA" id="ARBA00009816"/>
    </source>
</evidence>
<feature type="transmembrane region" description="Helical" evidence="7">
    <location>
        <begin position="196"/>
        <end position="215"/>
    </location>
</feature>
<dbReference type="PANTHER" id="PTHR31158">
    <property type="entry name" value="DUAL OXIDASE 2"/>
    <property type="match status" value="1"/>
</dbReference>
<keyword evidence="4 7" id="KW-1133">Transmembrane helix</keyword>
<comment type="subcellular location">
    <subcellularLocation>
        <location evidence="1">Membrane</location>
        <topology evidence="1">Multi-pass membrane protein</topology>
    </subcellularLocation>
</comment>
<comment type="similarity">
    <text evidence="2">Belongs to the DUOXA family.</text>
</comment>
<dbReference type="AlphaFoldDB" id="A0A0L7LD36"/>
<name>A0A0L7LD36_OPEBR</name>
<dbReference type="GO" id="GO:0005789">
    <property type="term" value="C:endoplasmic reticulum membrane"/>
    <property type="evidence" value="ECO:0007669"/>
    <property type="project" value="InterPro"/>
</dbReference>
<dbReference type="Pfam" id="PF10204">
    <property type="entry name" value="DuoxA"/>
    <property type="match status" value="1"/>
</dbReference>
<dbReference type="STRING" id="104452.A0A0L7LD36"/>
<evidence type="ECO:0000256" key="4">
    <source>
        <dbReference type="ARBA" id="ARBA00022989"/>
    </source>
</evidence>
<feature type="transmembrane region" description="Helical" evidence="7">
    <location>
        <begin position="253"/>
        <end position="283"/>
    </location>
</feature>
<organism evidence="8 9">
    <name type="scientific">Operophtera brumata</name>
    <name type="common">Winter moth</name>
    <name type="synonym">Phalaena brumata</name>
    <dbReference type="NCBI Taxonomy" id="104452"/>
    <lineage>
        <taxon>Eukaryota</taxon>
        <taxon>Metazoa</taxon>
        <taxon>Ecdysozoa</taxon>
        <taxon>Arthropoda</taxon>
        <taxon>Hexapoda</taxon>
        <taxon>Insecta</taxon>
        <taxon>Pterygota</taxon>
        <taxon>Neoptera</taxon>
        <taxon>Endopterygota</taxon>
        <taxon>Lepidoptera</taxon>
        <taxon>Glossata</taxon>
        <taxon>Ditrysia</taxon>
        <taxon>Geometroidea</taxon>
        <taxon>Geometridae</taxon>
        <taxon>Larentiinae</taxon>
        <taxon>Operophtera</taxon>
    </lineage>
</organism>
<evidence type="ECO:0000313" key="8">
    <source>
        <dbReference type="EMBL" id="KOB73423.1"/>
    </source>
</evidence>
<keyword evidence="9" id="KW-1185">Reference proteome</keyword>
<proteinExistence type="inferred from homology"/>
<keyword evidence="5 7" id="KW-0472">Membrane</keyword>
<sequence length="383" mass="42656">MKGWFDAFREEGGPTLYAYHNRTAVAADVPALALVVAALTLYIAFLAIFPGIRKEVRKPKDMTIAILTTTVDSKTVLFCKHGSSWHVSGARVPRATYRAFSADRVDCWLAVHVGLGHVNVTLTALSWGNTSIGDPGVDYNEQFHWEEAGAIQEWYHAGLSRGLPYPVLSVAEHFAVQHEGFEWGAKYRAAGYTTSTLLWAALALWLLMNLLLVVVPRYGAYAMASVGVTLCAAAGGYWASLPHAPLVVRLDGAMLFFSLGWCFWLVLIAGCICVVVGLLIAMLDLIWPHQFSTVLEVDYDTPYDRHVLIVDSRQRARPQNQASLPTRILRRLSSKTRETEGQVSMSVVSERGRDNLAFQHEQRKPNSPFRPTIPAKERVKEMW</sequence>
<evidence type="ECO:0000256" key="3">
    <source>
        <dbReference type="ARBA" id="ARBA00022692"/>
    </source>
</evidence>
<evidence type="ECO:0000256" key="5">
    <source>
        <dbReference type="ARBA" id="ARBA00023136"/>
    </source>
</evidence>
<dbReference type="Proteomes" id="UP000037510">
    <property type="component" value="Unassembled WGS sequence"/>
</dbReference>
<evidence type="ECO:0000313" key="9">
    <source>
        <dbReference type="Proteomes" id="UP000037510"/>
    </source>
</evidence>
<feature type="transmembrane region" description="Helical" evidence="7">
    <location>
        <begin position="31"/>
        <end position="52"/>
    </location>
</feature>
<dbReference type="PANTHER" id="PTHR31158:SF10">
    <property type="entry name" value="LD27791P"/>
    <property type="match status" value="1"/>
</dbReference>
<evidence type="ECO:0000256" key="7">
    <source>
        <dbReference type="SAM" id="Phobius"/>
    </source>
</evidence>